<dbReference type="EMBL" id="JACGWJ010000030">
    <property type="protein sequence ID" value="KAL0300705.1"/>
    <property type="molecule type" value="Genomic_DNA"/>
</dbReference>
<reference evidence="2" key="2">
    <citation type="journal article" date="2024" name="Plant">
        <title>Genomic evolution and insights into agronomic trait innovations of Sesamum species.</title>
        <authorList>
            <person name="Miao H."/>
            <person name="Wang L."/>
            <person name="Qu L."/>
            <person name="Liu H."/>
            <person name="Sun Y."/>
            <person name="Le M."/>
            <person name="Wang Q."/>
            <person name="Wei S."/>
            <person name="Zheng Y."/>
            <person name="Lin W."/>
            <person name="Duan Y."/>
            <person name="Cao H."/>
            <person name="Xiong S."/>
            <person name="Wang X."/>
            <person name="Wei L."/>
            <person name="Li C."/>
            <person name="Ma Q."/>
            <person name="Ju M."/>
            <person name="Zhao R."/>
            <person name="Li G."/>
            <person name="Mu C."/>
            <person name="Tian Q."/>
            <person name="Mei H."/>
            <person name="Zhang T."/>
            <person name="Gao T."/>
            <person name="Zhang H."/>
        </authorList>
    </citation>
    <scope>NUCLEOTIDE SEQUENCE</scope>
    <source>
        <strain evidence="2">G02</strain>
    </source>
</reference>
<gene>
    <name evidence="2" type="ORF">Sradi_6347300</name>
</gene>
<protein>
    <submittedName>
        <fullName evidence="2">Uncharacterized protein</fullName>
    </submittedName>
</protein>
<reference evidence="2" key="1">
    <citation type="submission" date="2020-06" db="EMBL/GenBank/DDBJ databases">
        <authorList>
            <person name="Li T."/>
            <person name="Hu X."/>
            <person name="Zhang T."/>
            <person name="Song X."/>
            <person name="Zhang H."/>
            <person name="Dai N."/>
            <person name="Sheng W."/>
            <person name="Hou X."/>
            <person name="Wei L."/>
        </authorList>
    </citation>
    <scope>NUCLEOTIDE SEQUENCE</scope>
    <source>
        <strain evidence="2">G02</strain>
        <tissue evidence="2">Leaf</tissue>
    </source>
</reference>
<evidence type="ECO:0000313" key="2">
    <source>
        <dbReference type="EMBL" id="KAL0300705.1"/>
    </source>
</evidence>
<name>A0AAW2K279_SESRA</name>
<proteinExistence type="predicted"/>
<feature type="region of interest" description="Disordered" evidence="1">
    <location>
        <begin position="1"/>
        <end position="28"/>
    </location>
</feature>
<accession>A0AAW2K279</accession>
<evidence type="ECO:0000256" key="1">
    <source>
        <dbReference type="SAM" id="MobiDB-lite"/>
    </source>
</evidence>
<dbReference type="AlphaFoldDB" id="A0AAW2K279"/>
<organism evidence="2">
    <name type="scientific">Sesamum radiatum</name>
    <name type="common">Black benniseed</name>
    <dbReference type="NCBI Taxonomy" id="300843"/>
    <lineage>
        <taxon>Eukaryota</taxon>
        <taxon>Viridiplantae</taxon>
        <taxon>Streptophyta</taxon>
        <taxon>Embryophyta</taxon>
        <taxon>Tracheophyta</taxon>
        <taxon>Spermatophyta</taxon>
        <taxon>Magnoliopsida</taxon>
        <taxon>eudicotyledons</taxon>
        <taxon>Gunneridae</taxon>
        <taxon>Pentapetalae</taxon>
        <taxon>asterids</taxon>
        <taxon>lamiids</taxon>
        <taxon>Lamiales</taxon>
        <taxon>Pedaliaceae</taxon>
        <taxon>Sesamum</taxon>
    </lineage>
</organism>
<sequence>MSSGLESRRLNGGAPSGTPVVEEITSPVGVRTQRREVCFGIGPPESADSVV</sequence>
<comment type="caution">
    <text evidence="2">The sequence shown here is derived from an EMBL/GenBank/DDBJ whole genome shotgun (WGS) entry which is preliminary data.</text>
</comment>